<name>A0A645D0A6_9ZZZZ</name>
<reference evidence="1" key="1">
    <citation type="submission" date="2019-08" db="EMBL/GenBank/DDBJ databases">
        <authorList>
            <person name="Kucharzyk K."/>
            <person name="Murdoch R.W."/>
            <person name="Higgins S."/>
            <person name="Loffler F."/>
        </authorList>
    </citation>
    <scope>NUCLEOTIDE SEQUENCE</scope>
</reference>
<accession>A0A645D0A6</accession>
<organism evidence="1">
    <name type="scientific">bioreactor metagenome</name>
    <dbReference type="NCBI Taxonomy" id="1076179"/>
    <lineage>
        <taxon>unclassified sequences</taxon>
        <taxon>metagenomes</taxon>
        <taxon>ecological metagenomes</taxon>
    </lineage>
</organism>
<gene>
    <name evidence="1" type="ORF">SDC9_129594</name>
</gene>
<proteinExistence type="predicted"/>
<protein>
    <submittedName>
        <fullName evidence="1">Uncharacterized protein</fullName>
    </submittedName>
</protein>
<sequence>MKLKEKKNCKKICAEVFGKLSYTKTTLFLNYIQKSDINEEQKKMFYGLFLDSVPESDCFVNETENVFTYNLPIESDGSFNTFLFRKDMNCIYDLGYHAQKAMYDFYGDCALVPLMSRHFAQYVMLRFFSGFWYKI</sequence>
<comment type="caution">
    <text evidence="1">The sequence shown here is derived from an EMBL/GenBank/DDBJ whole genome shotgun (WGS) entry which is preliminary data.</text>
</comment>
<evidence type="ECO:0000313" key="1">
    <source>
        <dbReference type="EMBL" id="MPM82533.1"/>
    </source>
</evidence>
<dbReference type="EMBL" id="VSSQ01031588">
    <property type="protein sequence ID" value="MPM82533.1"/>
    <property type="molecule type" value="Genomic_DNA"/>
</dbReference>
<dbReference type="AlphaFoldDB" id="A0A645D0A6"/>